<evidence type="ECO:0000313" key="3">
    <source>
        <dbReference type="EMBL" id="KAJ4020832.1"/>
    </source>
</evidence>
<feature type="compositionally biased region" description="Polar residues" evidence="1">
    <location>
        <begin position="246"/>
        <end position="262"/>
    </location>
</feature>
<keyword evidence="2" id="KW-1133">Transmembrane helix</keyword>
<keyword evidence="2" id="KW-0472">Membrane</keyword>
<evidence type="ECO:0000256" key="1">
    <source>
        <dbReference type="SAM" id="MobiDB-lite"/>
    </source>
</evidence>
<dbReference type="Proteomes" id="UP001152130">
    <property type="component" value="Unassembled WGS sequence"/>
</dbReference>
<feature type="transmembrane region" description="Helical" evidence="2">
    <location>
        <begin position="87"/>
        <end position="109"/>
    </location>
</feature>
<accession>A0A9W8PX98</accession>
<evidence type="ECO:0000313" key="4">
    <source>
        <dbReference type="Proteomes" id="UP001152130"/>
    </source>
</evidence>
<proteinExistence type="predicted"/>
<dbReference type="AlphaFoldDB" id="A0A9W8PX98"/>
<keyword evidence="4" id="KW-1185">Reference proteome</keyword>
<evidence type="ECO:0000256" key="2">
    <source>
        <dbReference type="SAM" id="Phobius"/>
    </source>
</evidence>
<name>A0A9W8PX98_9HYPO</name>
<feature type="transmembrane region" description="Helical" evidence="2">
    <location>
        <begin position="167"/>
        <end position="187"/>
    </location>
</feature>
<dbReference type="OrthoDB" id="5084788at2759"/>
<feature type="region of interest" description="Disordered" evidence="1">
    <location>
        <begin position="246"/>
        <end position="294"/>
    </location>
</feature>
<feature type="transmembrane region" description="Helical" evidence="2">
    <location>
        <begin position="38"/>
        <end position="57"/>
    </location>
</feature>
<dbReference type="EMBL" id="JAPDHF010000003">
    <property type="protein sequence ID" value="KAJ4020832.1"/>
    <property type="molecule type" value="Genomic_DNA"/>
</dbReference>
<protein>
    <submittedName>
        <fullName evidence="3">Uncharacterized protein</fullName>
    </submittedName>
</protein>
<sequence>MFWQKELGYDPKDYPNYHPYQGTPFTRLLKQWPEIPRFIVWTFTFLFSILSILCEWLDMFARDPLHFGKANAWLIEQYQSCDSVFQITYGAFITFWFLHLCYCGLLVALDELLHAYDDPVWACLQLLDLVDYLQTLSIRIFTGIIFGILNVITNSAIFIYEMTEHGLGSLIILLGVVALFQLCYYLFFYDPTAEQPQPQPLKSILKKTSENVLQSQITNSDCGYGIFASPAVTPIPRTPYNPPWRSNSGCFRVPTPSTGSSNSSLDRTPSRRRPSPKSNKPPGASYVSVSPKSAEKLRADGYGVPEPTREPTYSWIKPVTPAKLIHLPRIQLREVARRKAEAEEEGRFIHSIAPTKAQWVYSSLDAVERRCRHITEDVEELAAKVTSFCEAATIQPIPEPSNDLPASPRTQKRAATIIERERIKAAKKEHAPKIEHAAMAILQQQHGVEQLIKQIENLINKTKDPVSGAAGRELEDYKVKVKSIFADANQELIKSRNTEDLCDEHLAKLANEAGQLKRLDKAHLLLMEINARKAEMKEMRDLGMTIKC</sequence>
<keyword evidence="2" id="KW-0812">Transmembrane</keyword>
<reference evidence="3" key="1">
    <citation type="submission" date="2022-10" db="EMBL/GenBank/DDBJ databases">
        <title>Fusarium specimens isolated from Avocado Roots.</title>
        <authorList>
            <person name="Stajich J."/>
            <person name="Roper C."/>
            <person name="Heimlech-Rivalta G."/>
        </authorList>
    </citation>
    <scope>NUCLEOTIDE SEQUENCE</scope>
    <source>
        <strain evidence="3">CF00143</strain>
    </source>
</reference>
<gene>
    <name evidence="3" type="ORF">NW766_002326</name>
</gene>
<feature type="transmembrane region" description="Helical" evidence="2">
    <location>
        <begin position="136"/>
        <end position="160"/>
    </location>
</feature>
<organism evidence="3 4">
    <name type="scientific">Fusarium irregulare</name>
    <dbReference type="NCBI Taxonomy" id="2494466"/>
    <lineage>
        <taxon>Eukaryota</taxon>
        <taxon>Fungi</taxon>
        <taxon>Dikarya</taxon>
        <taxon>Ascomycota</taxon>
        <taxon>Pezizomycotina</taxon>
        <taxon>Sordariomycetes</taxon>
        <taxon>Hypocreomycetidae</taxon>
        <taxon>Hypocreales</taxon>
        <taxon>Nectriaceae</taxon>
        <taxon>Fusarium</taxon>
        <taxon>Fusarium incarnatum-equiseti species complex</taxon>
    </lineage>
</organism>
<comment type="caution">
    <text evidence="3">The sequence shown here is derived from an EMBL/GenBank/DDBJ whole genome shotgun (WGS) entry which is preliminary data.</text>
</comment>